<keyword evidence="21" id="KW-1185">Reference proteome</keyword>
<name>A0A9Q1B556_9SAUR</name>
<dbReference type="EC" id="3.6.1.62" evidence="13"/>
<dbReference type="InterPro" id="IPR015797">
    <property type="entry name" value="NUDIX_hydrolase-like_dom_sf"/>
</dbReference>
<dbReference type="GO" id="GO:0030145">
    <property type="term" value="F:manganese ion binding"/>
    <property type="evidence" value="ECO:0007669"/>
    <property type="project" value="InterPro"/>
</dbReference>
<comment type="cofactor">
    <cofactor evidence="2">
        <name>Mg(2+)</name>
        <dbReference type="ChEBI" id="CHEBI:18420"/>
    </cofactor>
</comment>
<dbReference type="AlphaFoldDB" id="A0A9Q1B556"/>
<feature type="region of interest" description="Disordered" evidence="18">
    <location>
        <begin position="36"/>
        <end position="61"/>
    </location>
</feature>
<dbReference type="PROSITE" id="PS00893">
    <property type="entry name" value="NUDIX_BOX"/>
    <property type="match status" value="1"/>
</dbReference>
<evidence type="ECO:0000256" key="14">
    <source>
        <dbReference type="ARBA" id="ARBA00047661"/>
    </source>
</evidence>
<dbReference type="PROSITE" id="PS51462">
    <property type="entry name" value="NUDIX"/>
    <property type="match status" value="1"/>
</dbReference>
<dbReference type="SUPFAM" id="SSF140586">
    <property type="entry name" value="Dcp2 domain-like"/>
    <property type="match status" value="1"/>
</dbReference>
<evidence type="ECO:0000256" key="7">
    <source>
        <dbReference type="ARBA" id="ARBA00022553"/>
    </source>
</evidence>
<dbReference type="GO" id="GO:0000184">
    <property type="term" value="P:nuclear-transcribed mRNA catabolic process, nonsense-mediated decay"/>
    <property type="evidence" value="ECO:0007669"/>
    <property type="project" value="InterPro"/>
</dbReference>
<evidence type="ECO:0000313" key="21">
    <source>
        <dbReference type="Proteomes" id="UP001142489"/>
    </source>
</evidence>
<keyword evidence="10" id="KW-0694">RNA-binding</keyword>
<evidence type="ECO:0000256" key="18">
    <source>
        <dbReference type="SAM" id="MobiDB-lite"/>
    </source>
</evidence>
<comment type="catalytic activity">
    <reaction evidence="14">
        <text>a 5'-end (N(7)-methyl 5'-triphosphoguanosine)-ribonucleoside in mRNA + H2O = N(7)-methyl-GDP + a 5'-end phospho-ribonucleoside in mRNA + 2 H(+)</text>
        <dbReference type="Rhea" id="RHEA:67484"/>
        <dbReference type="Rhea" id="RHEA-COMP:15692"/>
        <dbReference type="Rhea" id="RHEA-COMP:17167"/>
        <dbReference type="ChEBI" id="CHEBI:15377"/>
        <dbReference type="ChEBI" id="CHEBI:15378"/>
        <dbReference type="ChEBI" id="CHEBI:63714"/>
        <dbReference type="ChEBI" id="CHEBI:138282"/>
        <dbReference type="ChEBI" id="CHEBI:156461"/>
        <dbReference type="EC" id="3.6.1.62"/>
    </reaction>
    <physiologicalReaction direction="left-to-right" evidence="14">
        <dbReference type="Rhea" id="RHEA:67485"/>
    </physiologicalReaction>
</comment>
<comment type="similarity">
    <text evidence="5">Belongs to the Nudix hydrolase family. DCP2 subfamily.</text>
</comment>
<dbReference type="CDD" id="cd03672">
    <property type="entry name" value="NUDIX_Dcp2p_Nudt20"/>
    <property type="match status" value="1"/>
</dbReference>
<evidence type="ECO:0000256" key="2">
    <source>
        <dbReference type="ARBA" id="ARBA00001946"/>
    </source>
</evidence>
<dbReference type="FunFam" id="3.90.79.10:FF:000003">
    <property type="entry name" value="M7GpppN-mRNA hydrolase isoform 2"/>
    <property type="match status" value="1"/>
</dbReference>
<dbReference type="GO" id="GO:0005634">
    <property type="term" value="C:nucleus"/>
    <property type="evidence" value="ECO:0007669"/>
    <property type="project" value="UniProtKB-SubCell"/>
</dbReference>
<evidence type="ECO:0000256" key="11">
    <source>
        <dbReference type="ARBA" id="ARBA00023211"/>
    </source>
</evidence>
<evidence type="ECO:0000256" key="4">
    <source>
        <dbReference type="ARBA" id="ARBA00004201"/>
    </source>
</evidence>
<accession>A0A9Q1B556</accession>
<dbReference type="Pfam" id="PF00293">
    <property type="entry name" value="NUDIX"/>
    <property type="match status" value="1"/>
</dbReference>
<dbReference type="PANTHER" id="PTHR23114">
    <property type="entry name" value="M7GPPPN-MRNA HYDROLASE"/>
    <property type="match status" value="1"/>
</dbReference>
<evidence type="ECO:0000256" key="8">
    <source>
        <dbReference type="ARBA" id="ARBA00022723"/>
    </source>
</evidence>
<keyword evidence="12" id="KW-0539">Nucleus</keyword>
<protein>
    <recommendedName>
        <fullName evidence="16">m7GpppN-mRNA hydrolase</fullName>
        <ecNumber evidence="13">3.6.1.62</ecNumber>
    </recommendedName>
    <alternativeName>
        <fullName evidence="17">mRNA-decapping enzyme 2</fullName>
    </alternativeName>
</protein>
<dbReference type="GO" id="GO:0140933">
    <property type="term" value="F:5'-(N(7)-methylguanosine 5'-triphospho)-[mRNA] hydrolase activity"/>
    <property type="evidence" value="ECO:0007669"/>
    <property type="project" value="UniProtKB-EC"/>
</dbReference>
<dbReference type="InterPro" id="IPR044099">
    <property type="entry name" value="Dcp2_NUDIX"/>
</dbReference>
<dbReference type="Proteomes" id="UP001142489">
    <property type="component" value="Unassembled WGS sequence"/>
</dbReference>
<dbReference type="GO" id="GO:0003723">
    <property type="term" value="F:RNA binding"/>
    <property type="evidence" value="ECO:0007669"/>
    <property type="project" value="UniProtKB-KW"/>
</dbReference>
<comment type="subcellular location">
    <subcellularLocation>
        <location evidence="4">Cytoplasm</location>
        <location evidence="4">P-body</location>
    </subcellularLocation>
    <subcellularLocation>
        <location evidence="3">Nucleus</location>
    </subcellularLocation>
</comment>
<evidence type="ECO:0000256" key="13">
    <source>
        <dbReference type="ARBA" id="ARBA00026102"/>
    </source>
</evidence>
<dbReference type="InterPro" id="IPR036189">
    <property type="entry name" value="DCP2_BoxA_sf"/>
</dbReference>
<evidence type="ECO:0000256" key="12">
    <source>
        <dbReference type="ARBA" id="ARBA00023242"/>
    </source>
</evidence>
<comment type="function">
    <text evidence="15">Decapping metalloenzyme that catalyzes the cleavage of the cap structure on mRNAs. Removes the 7-methyl guanine cap structure from mRNA molecules, yielding a 5'-phosphorylated mRNA fragment and 7m-GDP. Necessary for the degradation of mRNAs, both in normal mRNA turnover and in nonsense-mediated mRNA decay. Plays a role in replication-dependent histone mRNA degradation. Has higher activity towards mRNAs that lack a poly(A) tail. Has no activity towards a cap structure lacking an RNA moiety. The presence of a N(6)-methyladenosine methylation at the second transcribed position of mRNAs (N(6),2'-O-dimethyladenosine cap; m6A(m)) provides resistance to DCP2-mediated decapping. Blocks autophagy in nutrient-rich conditions by repressing the expression of ATG-related genes through degradation of their transcripts.</text>
</comment>
<evidence type="ECO:0000256" key="3">
    <source>
        <dbReference type="ARBA" id="ARBA00004123"/>
    </source>
</evidence>
<evidence type="ECO:0000256" key="16">
    <source>
        <dbReference type="ARBA" id="ARBA00068566"/>
    </source>
</evidence>
<keyword evidence="7" id="KW-0597">Phosphoprotein</keyword>
<evidence type="ECO:0000259" key="19">
    <source>
        <dbReference type="PROSITE" id="PS51462"/>
    </source>
</evidence>
<keyword evidence="11" id="KW-0464">Manganese</keyword>
<keyword evidence="9" id="KW-0378">Hydrolase</keyword>
<dbReference type="InterPro" id="IPR020084">
    <property type="entry name" value="NUDIX_hydrolase_CS"/>
</dbReference>
<evidence type="ECO:0000256" key="5">
    <source>
        <dbReference type="ARBA" id="ARBA00005279"/>
    </source>
</evidence>
<keyword evidence="8" id="KW-0479">Metal-binding</keyword>
<dbReference type="SUPFAM" id="SSF55811">
    <property type="entry name" value="Nudix"/>
    <property type="match status" value="1"/>
</dbReference>
<organism evidence="20 21">
    <name type="scientific">Phrynocephalus forsythii</name>
    <dbReference type="NCBI Taxonomy" id="171643"/>
    <lineage>
        <taxon>Eukaryota</taxon>
        <taxon>Metazoa</taxon>
        <taxon>Chordata</taxon>
        <taxon>Craniata</taxon>
        <taxon>Vertebrata</taxon>
        <taxon>Euteleostomi</taxon>
        <taxon>Lepidosauria</taxon>
        <taxon>Squamata</taxon>
        <taxon>Bifurcata</taxon>
        <taxon>Unidentata</taxon>
        <taxon>Episquamata</taxon>
        <taxon>Toxicofera</taxon>
        <taxon>Iguania</taxon>
        <taxon>Acrodonta</taxon>
        <taxon>Agamidae</taxon>
        <taxon>Agaminae</taxon>
        <taxon>Phrynocephalus</taxon>
    </lineage>
</organism>
<evidence type="ECO:0000256" key="1">
    <source>
        <dbReference type="ARBA" id="ARBA00001936"/>
    </source>
</evidence>
<proteinExistence type="inferred from homology"/>
<dbReference type="GO" id="GO:0000290">
    <property type="term" value="P:deadenylation-dependent decapping of nuclear-transcribed mRNA"/>
    <property type="evidence" value="ECO:0007669"/>
    <property type="project" value="InterPro"/>
</dbReference>
<dbReference type="Gene3D" id="1.10.10.1050">
    <property type="entry name" value="Dcp2, box A domain"/>
    <property type="match status" value="1"/>
</dbReference>
<evidence type="ECO:0000256" key="9">
    <source>
        <dbReference type="ARBA" id="ARBA00022801"/>
    </source>
</evidence>
<comment type="cofactor">
    <cofactor evidence="1">
        <name>Mn(2+)</name>
        <dbReference type="ChEBI" id="CHEBI:29035"/>
    </cofactor>
</comment>
<evidence type="ECO:0000313" key="20">
    <source>
        <dbReference type="EMBL" id="KAJ7335699.1"/>
    </source>
</evidence>
<dbReference type="PANTHER" id="PTHR23114:SF17">
    <property type="entry name" value="M7GPPPN-MRNA HYDROLASE"/>
    <property type="match status" value="1"/>
</dbReference>
<reference evidence="20" key="1">
    <citation type="journal article" date="2023" name="DNA Res.">
        <title>Chromosome-level genome assembly of Phrynocephalus forsythii using third-generation DNA sequencing and Hi-C analysis.</title>
        <authorList>
            <person name="Qi Y."/>
            <person name="Zhao W."/>
            <person name="Zhao Y."/>
            <person name="Niu C."/>
            <person name="Cao S."/>
            <person name="Zhang Y."/>
        </authorList>
    </citation>
    <scope>NUCLEOTIDE SEQUENCE</scope>
    <source>
        <tissue evidence="20">Muscle</tissue>
    </source>
</reference>
<evidence type="ECO:0000256" key="17">
    <source>
        <dbReference type="ARBA" id="ARBA00078183"/>
    </source>
</evidence>
<evidence type="ECO:0000256" key="10">
    <source>
        <dbReference type="ARBA" id="ARBA00022884"/>
    </source>
</evidence>
<comment type="caution">
    <text evidence="20">The sequence shown here is derived from an EMBL/GenBank/DDBJ whole genome shotgun (WGS) entry which is preliminary data.</text>
</comment>
<dbReference type="GO" id="GO:0000932">
    <property type="term" value="C:P-body"/>
    <property type="evidence" value="ECO:0007669"/>
    <property type="project" value="UniProtKB-SubCell"/>
</dbReference>
<dbReference type="OrthoDB" id="18996at2759"/>
<dbReference type="FunFam" id="1.10.10.1050:FF:000001">
    <property type="entry name" value="M7GpppN-mRNA hydrolase isoform 2"/>
    <property type="match status" value="1"/>
</dbReference>
<evidence type="ECO:0000256" key="15">
    <source>
        <dbReference type="ARBA" id="ARBA00060003"/>
    </source>
</evidence>
<dbReference type="InterPro" id="IPR000086">
    <property type="entry name" value="NUDIX_hydrolase_dom"/>
</dbReference>
<dbReference type="Pfam" id="PF05026">
    <property type="entry name" value="DCP2"/>
    <property type="match status" value="1"/>
</dbReference>
<feature type="domain" description="Nudix hydrolase" evidence="19">
    <location>
        <begin position="165"/>
        <end position="296"/>
    </location>
</feature>
<sequence length="453" mass="52357">MTRTGRLYAPQNSKPNPLLKVVVRIKWEAGEPSTSILEEKQYKSPRPPRVRPISRERPGLSSRHERRCFPMETKRAEIPSSVLDDLCSRFILHIPSEERDNAIRVCFQIELAHWFYLDFYMQNTPGLPQCGIRDFAKAVFNHCPFLLPQGEDVQKVLDEWKEYKMGVPTYGAIILDETLENVLLVQGYLAKSGWGFPKGKVNKEEAPHDCAAREVFEETGFDIKDYISKDDYIELRINDQLARLYIIPGIPKETKFNPKTRREIRNIEWFSIEKLPCHRNDMTPKSKLGLAPNKFFMTIPFIRPLRDWLSRRCGDSSDSDNGFASVSSGTPPKPGIEKIRSKLHCSQQVFPDNPSGDQWTRHRHLQQQKPCNNHLEVSETIKLKKCEKKLHLKRLQDNFETDAVYDMCCVNEDQLLEPGQSVPCSGHCKLPFSSQAFLSFKFDHNAIMKCFDL</sequence>
<evidence type="ECO:0000256" key="6">
    <source>
        <dbReference type="ARBA" id="ARBA00022490"/>
    </source>
</evidence>
<gene>
    <name evidence="20" type="ORF">JRQ81_013640</name>
</gene>
<dbReference type="EMBL" id="JAPFRF010000004">
    <property type="protein sequence ID" value="KAJ7335699.1"/>
    <property type="molecule type" value="Genomic_DNA"/>
</dbReference>
<dbReference type="Gene3D" id="3.90.79.10">
    <property type="entry name" value="Nucleoside Triphosphate Pyrophosphohydrolase"/>
    <property type="match status" value="1"/>
</dbReference>
<dbReference type="InterPro" id="IPR007722">
    <property type="entry name" value="DCP2_BoxA"/>
</dbReference>
<dbReference type="SMART" id="SM01125">
    <property type="entry name" value="DCP2"/>
    <property type="match status" value="1"/>
</dbReference>
<keyword evidence="6" id="KW-0963">Cytoplasm</keyword>